<organism evidence="1 2">
    <name type="scientific">Gordonia phage Jace</name>
    <dbReference type="NCBI Taxonomy" id="2182360"/>
    <lineage>
        <taxon>Viruses</taxon>
        <taxon>Duplodnaviria</taxon>
        <taxon>Heunggongvirae</taxon>
        <taxon>Uroviricota</taxon>
        <taxon>Caudoviricetes</taxon>
        <taxon>Jacevirus</taxon>
        <taxon>Jacevirus jace</taxon>
    </lineage>
</organism>
<accession>A0A2U8UJ55</accession>
<name>A0A2U8UJ55_9CAUD</name>
<proteinExistence type="predicted"/>
<evidence type="ECO:0000313" key="1">
    <source>
        <dbReference type="EMBL" id="AWN03628.1"/>
    </source>
</evidence>
<dbReference type="GeneID" id="54992172"/>
<keyword evidence="2" id="KW-1185">Reference proteome</keyword>
<sequence>MAIDNFVPELWEAAVQEPFDKALVYGQSTVVNTKYEGTIREKGDTVHVTSVGAPTIKTYDKAVDIEIEDLDDETTAMVIDQGDYFAFRVNDVDRVQAAGNFESPATRQAGIGMRDKVDRYIAGLIQPGVKTANKLGRTVIVDGEPREATVGQSYAYHVLVKLREILDGESVPTDGRFVVVNPTFISCLLLDRRYTDLSAAGTDAGLRQGQVGRATGFDVLVSNNVPKVGGSGADKNDLVIAAGVPDAISFANQINSVEALRSGTRFADDIRGLNIYGAKVFRPEALATATVSFAPPAEPAGVGG</sequence>
<reference evidence="1 2" key="1">
    <citation type="submission" date="2018-03" db="EMBL/GenBank/DDBJ databases">
        <authorList>
            <person name="Garlena R.A."/>
            <person name="Russell D.A."/>
            <person name="Pope W.H."/>
            <person name="Jacobs-Sera D."/>
            <person name="Hatfull G.F."/>
        </authorList>
    </citation>
    <scope>NUCLEOTIDE SEQUENCE [LARGE SCALE GENOMIC DNA]</scope>
</reference>
<protein>
    <submittedName>
        <fullName evidence="1">Major capsid protein</fullName>
    </submittedName>
</protein>
<dbReference type="EMBL" id="MH153804">
    <property type="protein sequence ID" value="AWN03628.1"/>
    <property type="molecule type" value="Genomic_DNA"/>
</dbReference>
<evidence type="ECO:0000313" key="2">
    <source>
        <dbReference type="Proteomes" id="UP000246975"/>
    </source>
</evidence>
<dbReference type="Proteomes" id="UP000246975">
    <property type="component" value="Segment"/>
</dbReference>
<dbReference type="RefSeq" id="YP_009801652.1">
    <property type="nucleotide sequence ID" value="NC_047974.1"/>
</dbReference>
<gene>
    <name evidence="1" type="primary">6</name>
    <name evidence="1" type="ORF">PBI_JACE_6</name>
</gene>
<dbReference type="KEGG" id="vg:54992172"/>
<dbReference type="Pfam" id="PF25209">
    <property type="entry name" value="Phage_capsid_4"/>
    <property type="match status" value="1"/>
</dbReference>